<keyword evidence="3" id="KW-1185">Reference proteome</keyword>
<comment type="caution">
    <text evidence="2">The sequence shown here is derived from an EMBL/GenBank/DDBJ whole genome shotgun (WGS) entry which is preliminary data.</text>
</comment>
<organism evidence="2 3">
    <name type="scientific">Mycena rosella</name>
    <name type="common">Pink bonnet</name>
    <name type="synonym">Agaricus rosellus</name>
    <dbReference type="NCBI Taxonomy" id="1033263"/>
    <lineage>
        <taxon>Eukaryota</taxon>
        <taxon>Fungi</taxon>
        <taxon>Dikarya</taxon>
        <taxon>Basidiomycota</taxon>
        <taxon>Agaricomycotina</taxon>
        <taxon>Agaricomycetes</taxon>
        <taxon>Agaricomycetidae</taxon>
        <taxon>Agaricales</taxon>
        <taxon>Marasmiineae</taxon>
        <taxon>Mycenaceae</taxon>
        <taxon>Mycena</taxon>
    </lineage>
</organism>
<name>A0AAD7CXR0_MYCRO</name>
<sequence length="159" mass="17638">MRVKPALDCDPFREAAIQYASRLGVRPDLSRPAGNASAHRQIDFVPQRTEETNGSPAVACDTGTSARGSLRARWKIYLFEPEEARSDDRKSPSQFGRQDQTRRGDLLGAHRRGRRYFQTIISGRSCWDFLIGASGPEAWARNGIIGKTYLGALLCPANT</sequence>
<dbReference type="Proteomes" id="UP001221757">
    <property type="component" value="Unassembled WGS sequence"/>
</dbReference>
<feature type="region of interest" description="Disordered" evidence="1">
    <location>
        <begin position="83"/>
        <end position="107"/>
    </location>
</feature>
<protein>
    <submittedName>
        <fullName evidence="2">Uncharacterized protein</fullName>
    </submittedName>
</protein>
<gene>
    <name evidence="2" type="ORF">B0H17DRAFT_1142423</name>
</gene>
<evidence type="ECO:0000313" key="3">
    <source>
        <dbReference type="Proteomes" id="UP001221757"/>
    </source>
</evidence>
<evidence type="ECO:0000256" key="1">
    <source>
        <dbReference type="SAM" id="MobiDB-lite"/>
    </source>
</evidence>
<feature type="region of interest" description="Disordered" evidence="1">
    <location>
        <begin position="46"/>
        <end position="65"/>
    </location>
</feature>
<proteinExistence type="predicted"/>
<dbReference type="AlphaFoldDB" id="A0AAD7CXR0"/>
<accession>A0AAD7CXR0</accession>
<reference evidence="2" key="1">
    <citation type="submission" date="2023-03" db="EMBL/GenBank/DDBJ databases">
        <title>Massive genome expansion in bonnet fungi (Mycena s.s.) driven by repeated elements and novel gene families across ecological guilds.</title>
        <authorList>
            <consortium name="Lawrence Berkeley National Laboratory"/>
            <person name="Harder C.B."/>
            <person name="Miyauchi S."/>
            <person name="Viragh M."/>
            <person name="Kuo A."/>
            <person name="Thoen E."/>
            <person name="Andreopoulos B."/>
            <person name="Lu D."/>
            <person name="Skrede I."/>
            <person name="Drula E."/>
            <person name="Henrissat B."/>
            <person name="Morin E."/>
            <person name="Kohler A."/>
            <person name="Barry K."/>
            <person name="LaButti K."/>
            <person name="Morin E."/>
            <person name="Salamov A."/>
            <person name="Lipzen A."/>
            <person name="Mereny Z."/>
            <person name="Hegedus B."/>
            <person name="Baldrian P."/>
            <person name="Stursova M."/>
            <person name="Weitz H."/>
            <person name="Taylor A."/>
            <person name="Grigoriev I.V."/>
            <person name="Nagy L.G."/>
            <person name="Martin F."/>
            <person name="Kauserud H."/>
        </authorList>
    </citation>
    <scope>NUCLEOTIDE SEQUENCE</scope>
    <source>
        <strain evidence="2">CBHHK067</strain>
    </source>
</reference>
<dbReference type="EMBL" id="JARKIE010000194">
    <property type="protein sequence ID" value="KAJ7668293.1"/>
    <property type="molecule type" value="Genomic_DNA"/>
</dbReference>
<evidence type="ECO:0000313" key="2">
    <source>
        <dbReference type="EMBL" id="KAJ7668293.1"/>
    </source>
</evidence>